<dbReference type="PANTHER" id="PTHR46174">
    <property type="entry name" value="CXXC-TYPE ZINC FINGER PROTEIN 1"/>
    <property type="match status" value="1"/>
</dbReference>
<feature type="region of interest" description="Disordered" evidence="7">
    <location>
        <begin position="1"/>
        <end position="185"/>
    </location>
</feature>
<feature type="region of interest" description="Disordered" evidence="7">
    <location>
        <begin position="428"/>
        <end position="449"/>
    </location>
</feature>
<gene>
    <name evidence="9" type="ORF">QBC34DRAFT_395460</name>
</gene>
<name>A0AAV9GXF8_9PEZI</name>
<dbReference type="InterPro" id="IPR013083">
    <property type="entry name" value="Znf_RING/FYVE/PHD"/>
</dbReference>
<feature type="compositionally biased region" description="Polar residues" evidence="7">
    <location>
        <begin position="1"/>
        <end position="16"/>
    </location>
</feature>
<feature type="compositionally biased region" description="Low complexity" evidence="7">
    <location>
        <begin position="172"/>
        <end position="185"/>
    </location>
</feature>
<dbReference type="SUPFAM" id="SSF57903">
    <property type="entry name" value="FYVE/PHD zinc finger"/>
    <property type="match status" value="1"/>
</dbReference>
<dbReference type="InterPro" id="IPR019787">
    <property type="entry name" value="Znf_PHD-finger"/>
</dbReference>
<dbReference type="Proteomes" id="UP001321760">
    <property type="component" value="Unassembled WGS sequence"/>
</dbReference>
<feature type="compositionally biased region" description="Basic residues" evidence="7">
    <location>
        <begin position="129"/>
        <end position="142"/>
    </location>
</feature>
<feature type="compositionally biased region" description="Basic and acidic residues" evidence="7">
    <location>
        <begin position="17"/>
        <end position="27"/>
    </location>
</feature>
<reference evidence="9" key="1">
    <citation type="journal article" date="2023" name="Mol. Phylogenet. Evol.">
        <title>Genome-scale phylogeny and comparative genomics of the fungal order Sordariales.</title>
        <authorList>
            <person name="Hensen N."/>
            <person name="Bonometti L."/>
            <person name="Westerberg I."/>
            <person name="Brannstrom I.O."/>
            <person name="Guillou S."/>
            <person name="Cros-Aarteil S."/>
            <person name="Calhoun S."/>
            <person name="Haridas S."/>
            <person name="Kuo A."/>
            <person name="Mondo S."/>
            <person name="Pangilinan J."/>
            <person name="Riley R."/>
            <person name="LaButti K."/>
            <person name="Andreopoulos B."/>
            <person name="Lipzen A."/>
            <person name="Chen C."/>
            <person name="Yan M."/>
            <person name="Daum C."/>
            <person name="Ng V."/>
            <person name="Clum A."/>
            <person name="Steindorff A."/>
            <person name="Ohm R.A."/>
            <person name="Martin F."/>
            <person name="Silar P."/>
            <person name="Natvig D.O."/>
            <person name="Lalanne C."/>
            <person name="Gautier V."/>
            <person name="Ament-Velasquez S.L."/>
            <person name="Kruys A."/>
            <person name="Hutchinson M.I."/>
            <person name="Powell A.J."/>
            <person name="Barry K."/>
            <person name="Miller A.N."/>
            <person name="Grigoriev I.V."/>
            <person name="Debuchy R."/>
            <person name="Gladieux P."/>
            <person name="Hiltunen Thoren M."/>
            <person name="Johannesson H."/>
        </authorList>
    </citation>
    <scope>NUCLEOTIDE SEQUENCE</scope>
    <source>
        <strain evidence="9">PSN243</strain>
    </source>
</reference>
<evidence type="ECO:0000256" key="4">
    <source>
        <dbReference type="ARBA" id="ARBA00022833"/>
    </source>
</evidence>
<feature type="compositionally biased region" description="Polar residues" evidence="7">
    <location>
        <begin position="29"/>
        <end position="40"/>
    </location>
</feature>
<evidence type="ECO:0000256" key="2">
    <source>
        <dbReference type="ARBA" id="ARBA00022723"/>
    </source>
</evidence>
<keyword evidence="10" id="KW-1185">Reference proteome</keyword>
<evidence type="ECO:0000256" key="1">
    <source>
        <dbReference type="ARBA" id="ARBA00004123"/>
    </source>
</evidence>
<feature type="compositionally biased region" description="Low complexity" evidence="7">
    <location>
        <begin position="155"/>
        <end position="164"/>
    </location>
</feature>
<dbReference type="Gene3D" id="3.30.40.10">
    <property type="entry name" value="Zinc/RING finger domain, C3HC4 (zinc finger)"/>
    <property type="match status" value="1"/>
</dbReference>
<dbReference type="GO" id="GO:0008270">
    <property type="term" value="F:zinc ion binding"/>
    <property type="evidence" value="ECO:0007669"/>
    <property type="project" value="UniProtKB-KW"/>
</dbReference>
<evidence type="ECO:0000256" key="6">
    <source>
        <dbReference type="PROSITE-ProRule" id="PRU00146"/>
    </source>
</evidence>
<dbReference type="EMBL" id="MU865920">
    <property type="protein sequence ID" value="KAK4453383.1"/>
    <property type="molecule type" value="Genomic_DNA"/>
</dbReference>
<dbReference type="GO" id="GO:0048188">
    <property type="term" value="C:Set1C/COMPASS complex"/>
    <property type="evidence" value="ECO:0007669"/>
    <property type="project" value="InterPro"/>
</dbReference>
<evidence type="ECO:0000256" key="5">
    <source>
        <dbReference type="ARBA" id="ARBA00023242"/>
    </source>
</evidence>
<sequence length="532" mass="57413">MAFSTSFFTLDGSNESHPLDGERRMPTSDRLSGQTPNSDSPDLIKRESGPEDAGDGLAGRNGDDMAMKREGSTPSEDVAMQDASTAPGAGNGVTADGAADENHTNLTSPASAKASAAKRKKGTATMVKAPKRARPGGGKKKGGAGGVGGSKKKTATTPATVPGGSEEGAGAGADDAGVASSGESDSGPYCLCRGPDNHRFMIACDRCEDWFHGECIGMDKYTGENLVQKYICPNCSDNDRYVTRYKKMCSLNGCTRPARIYDLQDASIFCSPEHCQAWWEQLIAGLPKIKGVGFDNLTQEEFMGLLDAQDQTWKLGDTPFGVSPDFWDTVDITTVLTAEERSILERSAADRYELGEKIELCRKMLQLLEMAVKRREAAIAAGKGTTKELCGYDTRLGTVGVTYQFGVYLQTPEGQAIFQAGRLEAPTATTDTSAHSAEATTNGVTNGDAPSDPLTAGMCTKKKCKPHMGWSALLTKMVKHDMRELASEAKEKLDREHHVRYSAARRWKRKQKENNSVYHYNYNTNADKMDEA</sequence>
<dbReference type="Pfam" id="PF00628">
    <property type="entry name" value="PHD"/>
    <property type="match status" value="1"/>
</dbReference>
<organism evidence="9 10">
    <name type="scientific">Podospora aff. communis PSN243</name>
    <dbReference type="NCBI Taxonomy" id="3040156"/>
    <lineage>
        <taxon>Eukaryota</taxon>
        <taxon>Fungi</taxon>
        <taxon>Dikarya</taxon>
        <taxon>Ascomycota</taxon>
        <taxon>Pezizomycotina</taxon>
        <taxon>Sordariomycetes</taxon>
        <taxon>Sordariomycetidae</taxon>
        <taxon>Sordariales</taxon>
        <taxon>Podosporaceae</taxon>
        <taxon>Podospora</taxon>
    </lineage>
</organism>
<dbReference type="PROSITE" id="PS01359">
    <property type="entry name" value="ZF_PHD_1"/>
    <property type="match status" value="1"/>
</dbReference>
<evidence type="ECO:0000256" key="3">
    <source>
        <dbReference type="ARBA" id="ARBA00022771"/>
    </source>
</evidence>
<dbReference type="InterPro" id="IPR001965">
    <property type="entry name" value="Znf_PHD"/>
</dbReference>
<feature type="non-terminal residue" evidence="9">
    <location>
        <position position="532"/>
    </location>
</feature>
<evidence type="ECO:0000256" key="7">
    <source>
        <dbReference type="SAM" id="MobiDB-lite"/>
    </source>
</evidence>
<dbReference type="InterPro" id="IPR037869">
    <property type="entry name" value="Spp1/CFP1"/>
</dbReference>
<feature type="domain" description="PHD-type" evidence="8">
    <location>
        <begin position="187"/>
        <end position="238"/>
    </location>
</feature>
<dbReference type="AlphaFoldDB" id="A0AAV9GXF8"/>
<dbReference type="PANTHER" id="PTHR46174:SF1">
    <property type="entry name" value="CXXC-TYPE ZINC FINGER PROTEIN 1"/>
    <property type="match status" value="1"/>
</dbReference>
<keyword evidence="4" id="KW-0862">Zinc</keyword>
<comment type="caution">
    <text evidence="9">The sequence shown here is derived from an EMBL/GenBank/DDBJ whole genome shotgun (WGS) entry which is preliminary data.</text>
</comment>
<protein>
    <submittedName>
        <fullName evidence="9">Set1 complex component spp1</fullName>
    </submittedName>
</protein>
<proteinExistence type="predicted"/>
<comment type="subcellular location">
    <subcellularLocation>
        <location evidence="1">Nucleus</location>
    </subcellularLocation>
</comment>
<feature type="compositionally biased region" description="Polar residues" evidence="7">
    <location>
        <begin position="428"/>
        <end position="445"/>
    </location>
</feature>
<evidence type="ECO:0000313" key="9">
    <source>
        <dbReference type="EMBL" id="KAK4453383.1"/>
    </source>
</evidence>
<evidence type="ECO:0000259" key="8">
    <source>
        <dbReference type="PROSITE" id="PS50016"/>
    </source>
</evidence>
<dbReference type="GO" id="GO:0045893">
    <property type="term" value="P:positive regulation of DNA-templated transcription"/>
    <property type="evidence" value="ECO:0007669"/>
    <property type="project" value="TreeGrafter"/>
</dbReference>
<dbReference type="InterPro" id="IPR011011">
    <property type="entry name" value="Znf_FYVE_PHD"/>
</dbReference>
<keyword evidence="5" id="KW-0539">Nucleus</keyword>
<accession>A0AAV9GXF8</accession>
<keyword evidence="2" id="KW-0479">Metal-binding</keyword>
<reference evidence="9" key="2">
    <citation type="submission" date="2023-05" db="EMBL/GenBank/DDBJ databases">
        <authorList>
            <consortium name="Lawrence Berkeley National Laboratory"/>
            <person name="Steindorff A."/>
            <person name="Hensen N."/>
            <person name="Bonometti L."/>
            <person name="Westerberg I."/>
            <person name="Brannstrom I.O."/>
            <person name="Guillou S."/>
            <person name="Cros-Aarteil S."/>
            <person name="Calhoun S."/>
            <person name="Haridas S."/>
            <person name="Kuo A."/>
            <person name="Mondo S."/>
            <person name="Pangilinan J."/>
            <person name="Riley R."/>
            <person name="Labutti K."/>
            <person name="Andreopoulos B."/>
            <person name="Lipzen A."/>
            <person name="Chen C."/>
            <person name="Yanf M."/>
            <person name="Daum C."/>
            <person name="Ng V."/>
            <person name="Clum A."/>
            <person name="Ohm R."/>
            <person name="Martin F."/>
            <person name="Silar P."/>
            <person name="Natvig D."/>
            <person name="Lalanne C."/>
            <person name="Gautier V."/>
            <person name="Ament-Velasquez S.L."/>
            <person name="Kruys A."/>
            <person name="Hutchinson M.I."/>
            <person name="Powell A.J."/>
            <person name="Barry K."/>
            <person name="Miller A.N."/>
            <person name="Grigoriev I.V."/>
            <person name="Debuchy R."/>
            <person name="Gladieux P."/>
            <person name="Thoren M.H."/>
            <person name="Johannesson H."/>
        </authorList>
    </citation>
    <scope>NUCLEOTIDE SEQUENCE</scope>
    <source>
        <strain evidence="9">PSN243</strain>
    </source>
</reference>
<dbReference type="CDD" id="cd15554">
    <property type="entry name" value="PHD_PHF2_like"/>
    <property type="match status" value="1"/>
</dbReference>
<feature type="compositionally biased region" description="Basic and acidic residues" evidence="7">
    <location>
        <begin position="61"/>
        <end position="71"/>
    </location>
</feature>
<evidence type="ECO:0000313" key="10">
    <source>
        <dbReference type="Proteomes" id="UP001321760"/>
    </source>
</evidence>
<keyword evidence="3 6" id="KW-0863">Zinc-finger</keyword>
<dbReference type="PROSITE" id="PS50016">
    <property type="entry name" value="ZF_PHD_2"/>
    <property type="match status" value="1"/>
</dbReference>
<dbReference type="InterPro" id="IPR019786">
    <property type="entry name" value="Zinc_finger_PHD-type_CS"/>
</dbReference>
<dbReference type="SMART" id="SM00249">
    <property type="entry name" value="PHD"/>
    <property type="match status" value="1"/>
</dbReference>